<gene>
    <name evidence="1" type="ORF">PHPALM_19869</name>
</gene>
<sequence length="90" mass="9953">MVQQLYKRHPAALKATTAFTALKAVCAASSGHFDVVDFLYVSYSEKCSPRVIDIAASFGHLKVVEWMYEYCDEKCSSDGISIAAKNILWG</sequence>
<dbReference type="AlphaFoldDB" id="A0A2P4XGA8"/>
<dbReference type="PANTHER" id="PTHR46586:SF3">
    <property type="entry name" value="ANKYRIN REPEAT-CONTAINING PROTEIN"/>
    <property type="match status" value="1"/>
</dbReference>
<dbReference type="EMBL" id="NCKW01011076">
    <property type="protein sequence ID" value="POM64576.1"/>
    <property type="molecule type" value="Genomic_DNA"/>
</dbReference>
<reference evidence="1 2" key="1">
    <citation type="journal article" date="2017" name="Genome Biol. Evol.">
        <title>Phytophthora megakarya and P. palmivora, closely related causal agents of cacao black pod rot, underwent increases in genome sizes and gene numbers by different mechanisms.</title>
        <authorList>
            <person name="Ali S.S."/>
            <person name="Shao J."/>
            <person name="Lary D.J."/>
            <person name="Kronmiller B."/>
            <person name="Shen D."/>
            <person name="Strem M.D."/>
            <person name="Amoako-Attah I."/>
            <person name="Akrofi A.Y."/>
            <person name="Begoude B.A."/>
            <person name="Ten Hoopen G.M."/>
            <person name="Coulibaly K."/>
            <person name="Kebe B.I."/>
            <person name="Melnick R.L."/>
            <person name="Guiltinan M.J."/>
            <person name="Tyler B.M."/>
            <person name="Meinhardt L.W."/>
            <person name="Bailey B.A."/>
        </authorList>
    </citation>
    <scope>NUCLEOTIDE SEQUENCE [LARGE SCALE GENOMIC DNA]</scope>
    <source>
        <strain evidence="2">sbr112.9</strain>
    </source>
</reference>
<organism evidence="1 2">
    <name type="scientific">Phytophthora palmivora</name>
    <dbReference type="NCBI Taxonomy" id="4796"/>
    <lineage>
        <taxon>Eukaryota</taxon>
        <taxon>Sar</taxon>
        <taxon>Stramenopiles</taxon>
        <taxon>Oomycota</taxon>
        <taxon>Peronosporomycetes</taxon>
        <taxon>Peronosporales</taxon>
        <taxon>Peronosporaceae</taxon>
        <taxon>Phytophthora</taxon>
    </lineage>
</organism>
<dbReference type="SUPFAM" id="SSF140860">
    <property type="entry name" value="Pseudo ankyrin repeat-like"/>
    <property type="match status" value="1"/>
</dbReference>
<proteinExistence type="predicted"/>
<dbReference type="InterPro" id="IPR052050">
    <property type="entry name" value="SecEffector_AnkRepeat"/>
</dbReference>
<evidence type="ECO:0000313" key="2">
    <source>
        <dbReference type="Proteomes" id="UP000237271"/>
    </source>
</evidence>
<accession>A0A2P4XGA8</accession>
<name>A0A2P4XGA8_9STRA</name>
<dbReference type="InterPro" id="IPR002110">
    <property type="entry name" value="Ankyrin_rpt"/>
</dbReference>
<evidence type="ECO:0000313" key="1">
    <source>
        <dbReference type="EMBL" id="POM64576.1"/>
    </source>
</evidence>
<dbReference type="PANTHER" id="PTHR46586">
    <property type="entry name" value="ANKYRIN REPEAT-CONTAINING PROTEIN"/>
    <property type="match status" value="1"/>
</dbReference>
<dbReference type="Pfam" id="PF13637">
    <property type="entry name" value="Ank_4"/>
    <property type="match status" value="1"/>
</dbReference>
<keyword evidence="2" id="KW-1185">Reference proteome</keyword>
<comment type="caution">
    <text evidence="1">The sequence shown here is derived from an EMBL/GenBank/DDBJ whole genome shotgun (WGS) entry which is preliminary data.</text>
</comment>
<protein>
    <submittedName>
        <fullName evidence="1">Uncharacterized protein</fullName>
    </submittedName>
</protein>
<dbReference type="Proteomes" id="UP000237271">
    <property type="component" value="Unassembled WGS sequence"/>
</dbReference>